<evidence type="ECO:0000256" key="1">
    <source>
        <dbReference type="ARBA" id="ARBA00023015"/>
    </source>
</evidence>
<evidence type="ECO:0000313" key="6">
    <source>
        <dbReference type="EMBL" id="MDH8677347.1"/>
    </source>
</evidence>
<dbReference type="SUPFAM" id="SSF46785">
    <property type="entry name" value="Winged helix' DNA-binding domain"/>
    <property type="match status" value="1"/>
</dbReference>
<dbReference type="Pfam" id="PF09339">
    <property type="entry name" value="HTH_IclR"/>
    <property type="match status" value="1"/>
</dbReference>
<dbReference type="InterPro" id="IPR050707">
    <property type="entry name" value="HTH_MetabolicPath_Reg"/>
</dbReference>
<feature type="domain" description="IclR-ED" evidence="5">
    <location>
        <begin position="71"/>
        <end position="254"/>
    </location>
</feature>
<dbReference type="InterPro" id="IPR036388">
    <property type="entry name" value="WH-like_DNA-bd_sf"/>
</dbReference>
<dbReference type="PROSITE" id="PS51078">
    <property type="entry name" value="ICLR_ED"/>
    <property type="match status" value="1"/>
</dbReference>
<evidence type="ECO:0000259" key="5">
    <source>
        <dbReference type="PROSITE" id="PS51078"/>
    </source>
</evidence>
<proteinExistence type="predicted"/>
<dbReference type="Proteomes" id="UP001158045">
    <property type="component" value="Unassembled WGS sequence"/>
</dbReference>
<keyword evidence="3" id="KW-0804">Transcription</keyword>
<dbReference type="SUPFAM" id="SSF55781">
    <property type="entry name" value="GAF domain-like"/>
    <property type="match status" value="1"/>
</dbReference>
<protein>
    <submittedName>
        <fullName evidence="6">IclR family transcriptional regulator</fullName>
    </submittedName>
</protein>
<dbReference type="PROSITE" id="PS51077">
    <property type="entry name" value="HTH_ICLR"/>
    <property type="match status" value="1"/>
</dbReference>
<dbReference type="PANTHER" id="PTHR30136:SF35">
    <property type="entry name" value="HTH-TYPE TRANSCRIPTIONAL REGULATOR RV1719"/>
    <property type="match status" value="1"/>
</dbReference>
<keyword evidence="7" id="KW-1185">Reference proteome</keyword>
<dbReference type="InterPro" id="IPR014757">
    <property type="entry name" value="Tscrpt_reg_IclR_C"/>
</dbReference>
<name>A0ABT6NA96_9FIRM</name>
<dbReference type="InterPro" id="IPR036390">
    <property type="entry name" value="WH_DNA-bd_sf"/>
</dbReference>
<evidence type="ECO:0000259" key="4">
    <source>
        <dbReference type="PROSITE" id="PS51077"/>
    </source>
</evidence>
<dbReference type="EMBL" id="JARYZI010000002">
    <property type="protein sequence ID" value="MDH8677347.1"/>
    <property type="molecule type" value="Genomic_DNA"/>
</dbReference>
<evidence type="ECO:0000256" key="3">
    <source>
        <dbReference type="ARBA" id="ARBA00023163"/>
    </source>
</evidence>
<comment type="caution">
    <text evidence="6">The sequence shown here is derived from an EMBL/GenBank/DDBJ whole genome shotgun (WGS) entry which is preliminary data.</text>
</comment>
<gene>
    <name evidence="6" type="ORF">QE109_04260</name>
</gene>
<dbReference type="Pfam" id="PF01614">
    <property type="entry name" value="IclR_C"/>
    <property type="match status" value="1"/>
</dbReference>
<evidence type="ECO:0000256" key="2">
    <source>
        <dbReference type="ARBA" id="ARBA00023125"/>
    </source>
</evidence>
<dbReference type="InterPro" id="IPR029016">
    <property type="entry name" value="GAF-like_dom_sf"/>
</dbReference>
<feature type="domain" description="HTH iclR-type" evidence="4">
    <location>
        <begin position="8"/>
        <end position="70"/>
    </location>
</feature>
<dbReference type="SMART" id="SM00346">
    <property type="entry name" value="HTH_ICLR"/>
    <property type="match status" value="1"/>
</dbReference>
<evidence type="ECO:0000313" key="7">
    <source>
        <dbReference type="Proteomes" id="UP001158045"/>
    </source>
</evidence>
<keyword evidence="2" id="KW-0238">DNA-binding</keyword>
<organism evidence="6 7">
    <name type="scientific">Fusibacter bizertensis</name>
    <dbReference type="NCBI Taxonomy" id="1488331"/>
    <lineage>
        <taxon>Bacteria</taxon>
        <taxon>Bacillati</taxon>
        <taxon>Bacillota</taxon>
        <taxon>Clostridia</taxon>
        <taxon>Eubacteriales</taxon>
        <taxon>Eubacteriales Family XII. Incertae Sedis</taxon>
        <taxon>Fusibacter</taxon>
    </lineage>
</organism>
<dbReference type="InterPro" id="IPR005471">
    <property type="entry name" value="Tscrpt_reg_IclR_N"/>
</dbReference>
<sequence length="254" mass="29055">MNQDDIKVKSLYKTLKVLECFTSKTPELGITEIGNALGLYKSNVHNLISTLEFAGYVEKNPLNSKYHLTNKMLEFSYVVTSQLNYQDVVYQVLKRLTDELGEMMYFGVPHGTHVLYMFNAYPQTYDHNYPIRSIMGEKAPMYCTSLGKAMMSTMSEVEIRACLDIEKEKFTPFTLIDDDEIMKEIMISKERGYALDNVEHEPDVRCVGVPIFGRSQNLIGALSISGASHNFDDEKVHRYASILIDAAYEIKRRL</sequence>
<dbReference type="PANTHER" id="PTHR30136">
    <property type="entry name" value="HELIX-TURN-HELIX TRANSCRIPTIONAL REGULATOR, ICLR FAMILY"/>
    <property type="match status" value="1"/>
</dbReference>
<reference evidence="6 7" key="1">
    <citation type="submission" date="2023-04" db="EMBL/GenBank/DDBJ databases">
        <title>Fusibacter bizertensis strain WBS, isolated from littoral bottom sediments of the Arctic seas - biochemical and genomic analysis.</title>
        <authorList>
            <person name="Brioukhanov A.L."/>
        </authorList>
    </citation>
    <scope>NUCLEOTIDE SEQUENCE [LARGE SCALE GENOMIC DNA]</scope>
    <source>
        <strain evidence="6 7">WBS</strain>
    </source>
</reference>
<accession>A0ABT6NA96</accession>
<dbReference type="Gene3D" id="1.10.10.10">
    <property type="entry name" value="Winged helix-like DNA-binding domain superfamily/Winged helix DNA-binding domain"/>
    <property type="match status" value="1"/>
</dbReference>
<keyword evidence="1" id="KW-0805">Transcription regulation</keyword>
<dbReference type="RefSeq" id="WP_281093158.1">
    <property type="nucleotide sequence ID" value="NZ_JARYZI010000002.1"/>
</dbReference>
<dbReference type="Gene3D" id="3.30.450.40">
    <property type="match status" value="1"/>
</dbReference>